<proteinExistence type="predicted"/>
<keyword evidence="3" id="KW-0479">Metal-binding</keyword>
<feature type="binding site" evidence="3">
    <location>
        <position position="83"/>
    </location>
    <ligand>
        <name>Zn(2+)</name>
        <dbReference type="ChEBI" id="CHEBI:29105"/>
        <label>1</label>
        <note>catalytic</note>
    </ligand>
</feature>
<dbReference type="NCBIfam" id="NF005288">
    <property type="entry name" value="PRK06806.1"/>
    <property type="match status" value="1"/>
</dbReference>
<dbReference type="InterPro" id="IPR000771">
    <property type="entry name" value="FBA_II"/>
</dbReference>
<dbReference type="SUPFAM" id="SSF51569">
    <property type="entry name" value="Aldolase"/>
    <property type="match status" value="1"/>
</dbReference>
<dbReference type="InterPro" id="IPR050246">
    <property type="entry name" value="Class_II_FBP_aldolase"/>
</dbReference>
<feature type="binding site" evidence="3">
    <location>
        <position position="134"/>
    </location>
    <ligand>
        <name>Zn(2+)</name>
        <dbReference type="ChEBI" id="CHEBI:29105"/>
        <label>2</label>
    </ligand>
</feature>
<comment type="caution">
    <text evidence="4">The sequence shown here is derived from an EMBL/GenBank/DDBJ whole genome shotgun (WGS) entry which is preliminary data.</text>
</comment>
<dbReference type="EMBL" id="AKVJ01000022">
    <property type="protein sequence ID" value="EIW18835.1"/>
    <property type="molecule type" value="Genomic_DNA"/>
</dbReference>
<dbReference type="PANTHER" id="PTHR30304">
    <property type="entry name" value="D-TAGATOSE-1,6-BISPHOSPHATE ALDOLASE"/>
    <property type="match status" value="1"/>
</dbReference>
<name>I8RKF4_9FIRM</name>
<dbReference type="InterPro" id="IPR013785">
    <property type="entry name" value="Aldolase_TIM"/>
</dbReference>
<comment type="cofactor">
    <cofactor evidence="3">
        <name>Zn(2+)</name>
        <dbReference type="ChEBI" id="CHEBI:29105"/>
    </cofactor>
    <text evidence="3">Binds 2 Zn(2+) ions per subunit. One is catalytic and the other provides a structural contribution.</text>
</comment>
<gene>
    <name evidence="4" type="ORF">FB4_0360</name>
</gene>
<reference evidence="4 5" key="1">
    <citation type="journal article" date="2012" name="J. Bacteriol.">
        <title>Draft Genome Sequences for Two Metal-Reducing Pelosinus fermentans Strains Isolated from a Cr(VI)-Contaminated Site and for Type Strain R7.</title>
        <authorList>
            <person name="Brown S.D."/>
            <person name="Podar M."/>
            <person name="Klingeman D.M."/>
            <person name="Johnson C.M."/>
            <person name="Yang Z.K."/>
            <person name="Utturkar S.M."/>
            <person name="Land M.L."/>
            <person name="Mosher J.J."/>
            <person name="Hurt R.A.Jr."/>
            <person name="Phelps T.J."/>
            <person name="Palumbo A.V."/>
            <person name="Arkin A.P."/>
            <person name="Hazen T.C."/>
            <person name="Elias D.A."/>
        </authorList>
    </citation>
    <scope>NUCLEOTIDE SEQUENCE [LARGE SCALE GENOMIC DNA]</scope>
    <source>
        <strain evidence="4 5">B4</strain>
    </source>
</reference>
<dbReference type="GO" id="GO:0005975">
    <property type="term" value="P:carbohydrate metabolic process"/>
    <property type="evidence" value="ECO:0007669"/>
    <property type="project" value="InterPro"/>
</dbReference>
<feature type="active site" description="Proton donor" evidence="1">
    <location>
        <position position="82"/>
    </location>
</feature>
<dbReference type="PATRIC" id="fig|1149862.3.peg.1782"/>
<dbReference type="OrthoDB" id="9803995at2"/>
<feature type="binding site" evidence="3">
    <location>
        <position position="206"/>
    </location>
    <ligand>
        <name>Zn(2+)</name>
        <dbReference type="ChEBI" id="CHEBI:29105"/>
        <label>1</label>
        <note>catalytic</note>
    </ligand>
</feature>
<dbReference type="GO" id="GO:0016832">
    <property type="term" value="F:aldehyde-lyase activity"/>
    <property type="evidence" value="ECO:0007669"/>
    <property type="project" value="InterPro"/>
</dbReference>
<dbReference type="Proteomes" id="UP000004324">
    <property type="component" value="Unassembled WGS sequence"/>
</dbReference>
<feature type="binding site" evidence="2">
    <location>
        <begin position="207"/>
        <end position="209"/>
    </location>
    <ligand>
        <name>dihydroxyacetone phosphate</name>
        <dbReference type="ChEBI" id="CHEBI:57642"/>
    </ligand>
</feature>
<dbReference type="PIRSF" id="PIRSF001359">
    <property type="entry name" value="F_bP_aldolase_II"/>
    <property type="match status" value="1"/>
</dbReference>
<dbReference type="GO" id="GO:0008270">
    <property type="term" value="F:zinc ion binding"/>
    <property type="evidence" value="ECO:0007669"/>
    <property type="project" value="InterPro"/>
</dbReference>
<dbReference type="Pfam" id="PF01116">
    <property type="entry name" value="F_bP_aldolase"/>
    <property type="match status" value="1"/>
</dbReference>
<dbReference type="CDD" id="cd00947">
    <property type="entry name" value="TBP_aldolase_IIB"/>
    <property type="match status" value="1"/>
</dbReference>
<dbReference type="Gene3D" id="3.20.20.70">
    <property type="entry name" value="Aldolase class I"/>
    <property type="match status" value="1"/>
</dbReference>
<keyword evidence="5" id="KW-1185">Reference proteome</keyword>
<feature type="binding site" evidence="3">
    <location>
        <position position="178"/>
    </location>
    <ligand>
        <name>Zn(2+)</name>
        <dbReference type="ChEBI" id="CHEBI:29105"/>
        <label>1</label>
        <note>catalytic</note>
    </ligand>
</feature>
<dbReference type="AlphaFoldDB" id="I8RKF4"/>
<evidence type="ECO:0000256" key="3">
    <source>
        <dbReference type="PIRSR" id="PIRSR001359-3"/>
    </source>
</evidence>
<protein>
    <submittedName>
        <fullName evidence="4">Ketose-bisphosphate aldolase</fullName>
    </submittedName>
</protein>
<sequence>MALVKMDDLLKKADIHKYGVGSFSVASLEMIMGTIQAAEELNAPIILQIAEGRLKYSPLHLIGPVMIDAAKKAKVPVAVHLDHGLTIETIKQALDLGFTSIMFDGSKLPVEKNIKKTIEVMQLAKQYGAVTEAELGLVGGSEDDSEDLEIMATSIEEAKQFYECTGVDALAVAIGNAHGIYKSTPQLQFDRLKEIDKIVKAPLVLHGGSGITVADFRACIQYGIVKINVMTATLNKVVEGSRRLLEKNPKVDYFTYHQQTIQSAYESVTDHIKAFQSENQA</sequence>
<evidence type="ECO:0000256" key="2">
    <source>
        <dbReference type="PIRSR" id="PIRSR001359-2"/>
    </source>
</evidence>
<dbReference type="RefSeq" id="WP_007933239.1">
    <property type="nucleotide sequence ID" value="NZ_AKVJ01000022.1"/>
</dbReference>
<feature type="binding site" evidence="2">
    <location>
        <position position="179"/>
    </location>
    <ligand>
        <name>dihydroxyacetone phosphate</name>
        <dbReference type="ChEBI" id="CHEBI:57642"/>
    </ligand>
</feature>
<feature type="binding site" evidence="2">
    <location>
        <begin position="228"/>
        <end position="231"/>
    </location>
    <ligand>
        <name>dihydroxyacetone phosphate</name>
        <dbReference type="ChEBI" id="CHEBI:57642"/>
    </ligand>
</feature>
<evidence type="ECO:0000256" key="1">
    <source>
        <dbReference type="PIRSR" id="PIRSR001359-1"/>
    </source>
</evidence>
<keyword evidence="3" id="KW-0862">Zinc</keyword>
<dbReference type="NCBIfam" id="TIGR00167">
    <property type="entry name" value="cbbA"/>
    <property type="match status" value="1"/>
</dbReference>
<organism evidence="4 5">
    <name type="scientific">Pelosinus fermentans B4</name>
    <dbReference type="NCBI Taxonomy" id="1149862"/>
    <lineage>
        <taxon>Bacteria</taxon>
        <taxon>Bacillati</taxon>
        <taxon>Bacillota</taxon>
        <taxon>Negativicutes</taxon>
        <taxon>Selenomonadales</taxon>
        <taxon>Sporomusaceae</taxon>
        <taxon>Pelosinus</taxon>
    </lineage>
</organism>
<evidence type="ECO:0000313" key="5">
    <source>
        <dbReference type="Proteomes" id="UP000004324"/>
    </source>
</evidence>
<dbReference type="PANTHER" id="PTHR30304:SF0">
    <property type="entry name" value="D-TAGATOSE-1,6-BISPHOSPHATE ALDOLASE SUBUNIT GATY-RELATED"/>
    <property type="match status" value="1"/>
</dbReference>
<evidence type="ECO:0000313" key="4">
    <source>
        <dbReference type="EMBL" id="EIW18835.1"/>
    </source>
</evidence>
<feature type="binding site" evidence="3">
    <location>
        <position position="104"/>
    </location>
    <ligand>
        <name>Zn(2+)</name>
        <dbReference type="ChEBI" id="CHEBI:29105"/>
        <label>2</label>
    </ligand>
</feature>
<accession>I8RKF4</accession>